<keyword evidence="1" id="KW-0853">WD repeat</keyword>
<proteinExistence type="predicted"/>
<accession>A0A3P6FLD0</accession>
<evidence type="ECO:0000256" key="1">
    <source>
        <dbReference type="ARBA" id="ARBA00022574"/>
    </source>
</evidence>
<protein>
    <submittedName>
        <fullName evidence="4">Uncharacterized protein</fullName>
    </submittedName>
</protein>
<name>A0A3P6FLD0_BRAOL</name>
<gene>
    <name evidence="4" type="ORF">BOLC5T33962H</name>
</gene>
<reference evidence="4" key="1">
    <citation type="submission" date="2018-11" db="EMBL/GenBank/DDBJ databases">
        <authorList>
            <consortium name="Genoscope - CEA"/>
            <person name="William W."/>
        </authorList>
    </citation>
    <scope>NUCLEOTIDE SEQUENCE</scope>
</reference>
<dbReference type="PANTHER" id="PTHR44472:SF1">
    <property type="entry name" value="DDB1 AND CUL4 ASSOCIATED FACTOR 4"/>
    <property type="match status" value="1"/>
</dbReference>
<dbReference type="InterPro" id="IPR052254">
    <property type="entry name" value="CUL4-DDB1_E3_ligase_receptor"/>
</dbReference>
<feature type="compositionally biased region" description="Low complexity" evidence="3">
    <location>
        <begin position="107"/>
        <end position="120"/>
    </location>
</feature>
<evidence type="ECO:0000256" key="3">
    <source>
        <dbReference type="SAM" id="MobiDB-lite"/>
    </source>
</evidence>
<organism evidence="4">
    <name type="scientific">Brassica oleracea</name>
    <name type="common">Wild cabbage</name>
    <dbReference type="NCBI Taxonomy" id="3712"/>
    <lineage>
        <taxon>Eukaryota</taxon>
        <taxon>Viridiplantae</taxon>
        <taxon>Streptophyta</taxon>
        <taxon>Embryophyta</taxon>
        <taxon>Tracheophyta</taxon>
        <taxon>Spermatophyta</taxon>
        <taxon>Magnoliopsida</taxon>
        <taxon>eudicotyledons</taxon>
        <taxon>Gunneridae</taxon>
        <taxon>Pentapetalae</taxon>
        <taxon>rosids</taxon>
        <taxon>malvids</taxon>
        <taxon>Brassicales</taxon>
        <taxon>Brassicaceae</taxon>
        <taxon>Brassiceae</taxon>
        <taxon>Brassica</taxon>
    </lineage>
</organism>
<dbReference type="AlphaFoldDB" id="A0A3P6FLD0"/>
<sequence length="219" mass="24940">MTIDVDAIEDDDDVVESTASAFDRVSSLLLLLLLYPTITIHVCADHVNVLRTCPLSCFSILALLSNTLFLQPQREQRWCLDDNMRPELPGFYFDEENKKYFAIKGPIPGSKPSSSSSSKAAEQKPESKPFKQPNYQKRNKLKALKLLCSRELRGSVIALNNKKNKSNFKEEIEKTHASNPLVWRYDSTKKIGDAALKEFQVDIQTSQRLTTKKHHISRQ</sequence>
<evidence type="ECO:0000313" key="4">
    <source>
        <dbReference type="EMBL" id="VDD46415.1"/>
    </source>
</evidence>
<dbReference type="EMBL" id="LR031877">
    <property type="protein sequence ID" value="VDD46415.1"/>
    <property type="molecule type" value="Genomic_DNA"/>
</dbReference>
<evidence type="ECO:0000256" key="2">
    <source>
        <dbReference type="ARBA" id="ARBA00022737"/>
    </source>
</evidence>
<feature type="region of interest" description="Disordered" evidence="3">
    <location>
        <begin position="107"/>
        <end position="135"/>
    </location>
</feature>
<keyword evidence="2" id="KW-0677">Repeat</keyword>
<dbReference type="PANTHER" id="PTHR44472">
    <property type="entry name" value="DDB1- AND CUL4-ASSOCIATED FACTOR 4-RELATED"/>
    <property type="match status" value="1"/>
</dbReference>